<accession>A0ABS7UEY6</accession>
<proteinExistence type="predicted"/>
<sequence>MPPMTRGPLPARVYWLRRIMVLGTALALVVAIAHLLGNGSDASDGTAEQSAAETTPTTSVDPGADLSTSTTPKTGKKRDRPGKGATTSEAPVLAEPQGECSASDLAVAPKVENAVAGRDVMIVLQLRTMQSPACTFAVSSHTLTVNITSGQDDIWSSLDCPRAIPKRQVVVRDNVTTKVGVVWSQAKRSGDRCVIDTDWAMPGWYHATAAALAGEPADTQFELTTPVAGTITRTATPTESPSSTPTKKPSKSPSKSPSKKPSKSPSKSPSGAVEPD</sequence>
<dbReference type="EMBL" id="JAIQZJ010000007">
    <property type="protein sequence ID" value="MBZ5739251.1"/>
    <property type="molecule type" value="Genomic_DNA"/>
</dbReference>
<comment type="caution">
    <text evidence="2">The sequence shown here is derived from an EMBL/GenBank/DDBJ whole genome shotgun (WGS) entry which is preliminary data.</text>
</comment>
<dbReference type="Proteomes" id="UP000780875">
    <property type="component" value="Unassembled WGS sequence"/>
</dbReference>
<feature type="compositionally biased region" description="Polar residues" evidence="1">
    <location>
        <begin position="41"/>
        <end position="73"/>
    </location>
</feature>
<evidence type="ECO:0000313" key="3">
    <source>
        <dbReference type="Proteomes" id="UP000780875"/>
    </source>
</evidence>
<evidence type="ECO:0008006" key="4">
    <source>
        <dbReference type="Google" id="ProtNLM"/>
    </source>
</evidence>
<reference evidence="2 3" key="1">
    <citation type="submission" date="2021-09" db="EMBL/GenBank/DDBJ databases">
        <title>Whole genome sequence of Nocardioides sp. GBK3QG-3.</title>
        <authorList>
            <person name="Tuo L."/>
        </authorList>
    </citation>
    <scope>NUCLEOTIDE SEQUENCE [LARGE SCALE GENOMIC DNA]</scope>
    <source>
        <strain evidence="2 3">GBK3QG-3</strain>
    </source>
</reference>
<dbReference type="RefSeq" id="WP_224123621.1">
    <property type="nucleotide sequence ID" value="NZ_JAIQZJ010000007.1"/>
</dbReference>
<feature type="region of interest" description="Disordered" evidence="1">
    <location>
        <begin position="230"/>
        <end position="276"/>
    </location>
</feature>
<evidence type="ECO:0000256" key="1">
    <source>
        <dbReference type="SAM" id="MobiDB-lite"/>
    </source>
</evidence>
<feature type="region of interest" description="Disordered" evidence="1">
    <location>
        <begin position="41"/>
        <end position="97"/>
    </location>
</feature>
<evidence type="ECO:0000313" key="2">
    <source>
        <dbReference type="EMBL" id="MBZ5739251.1"/>
    </source>
</evidence>
<keyword evidence="3" id="KW-1185">Reference proteome</keyword>
<organism evidence="2 3">
    <name type="scientific">Nocardioides mangrovi</name>
    <dbReference type="NCBI Taxonomy" id="2874580"/>
    <lineage>
        <taxon>Bacteria</taxon>
        <taxon>Bacillati</taxon>
        <taxon>Actinomycetota</taxon>
        <taxon>Actinomycetes</taxon>
        <taxon>Propionibacteriales</taxon>
        <taxon>Nocardioidaceae</taxon>
        <taxon>Nocardioides</taxon>
    </lineage>
</organism>
<protein>
    <recommendedName>
        <fullName evidence="4">DUF4232 domain-containing protein</fullName>
    </recommendedName>
</protein>
<gene>
    <name evidence="2" type="ORF">K8U61_13840</name>
</gene>
<name>A0ABS7UEY6_9ACTN</name>
<feature type="compositionally biased region" description="Low complexity" evidence="1">
    <location>
        <begin position="240"/>
        <end position="256"/>
    </location>
</feature>